<dbReference type="EC" id="3.1.3.16" evidence="3"/>
<feature type="domain" description="PPM-type phosphatase" evidence="10">
    <location>
        <begin position="75"/>
        <end position="358"/>
    </location>
</feature>
<accession>A0A8T2TKP2</accession>
<dbReference type="InterPro" id="IPR000222">
    <property type="entry name" value="PP2C_BS"/>
</dbReference>
<reference evidence="11" key="1">
    <citation type="submission" date="2021-08" db="EMBL/GenBank/DDBJ databases">
        <title>WGS assembly of Ceratopteris richardii.</title>
        <authorList>
            <person name="Marchant D.B."/>
            <person name="Chen G."/>
            <person name="Jenkins J."/>
            <person name="Shu S."/>
            <person name="Leebens-Mack J."/>
            <person name="Grimwood J."/>
            <person name="Schmutz J."/>
            <person name="Soltis P."/>
            <person name="Soltis D."/>
            <person name="Chen Z.-H."/>
        </authorList>
    </citation>
    <scope>NUCLEOTIDE SEQUENCE</scope>
    <source>
        <strain evidence="11">Whitten #5841</strain>
        <tissue evidence="11">Leaf</tissue>
    </source>
</reference>
<organism evidence="11 12">
    <name type="scientific">Ceratopteris richardii</name>
    <name type="common">Triangle waterfern</name>
    <dbReference type="NCBI Taxonomy" id="49495"/>
    <lineage>
        <taxon>Eukaryota</taxon>
        <taxon>Viridiplantae</taxon>
        <taxon>Streptophyta</taxon>
        <taxon>Embryophyta</taxon>
        <taxon>Tracheophyta</taxon>
        <taxon>Polypodiopsida</taxon>
        <taxon>Polypodiidae</taxon>
        <taxon>Polypodiales</taxon>
        <taxon>Pteridineae</taxon>
        <taxon>Pteridaceae</taxon>
        <taxon>Parkerioideae</taxon>
        <taxon>Ceratopteris</taxon>
    </lineage>
</organism>
<dbReference type="SMART" id="SM00331">
    <property type="entry name" value="PP2C_SIG"/>
    <property type="match status" value="1"/>
</dbReference>
<proteinExistence type="inferred from homology"/>
<dbReference type="SMART" id="SM00332">
    <property type="entry name" value="PP2Cc"/>
    <property type="match status" value="1"/>
</dbReference>
<evidence type="ECO:0000313" key="11">
    <source>
        <dbReference type="EMBL" id="KAH7422990.1"/>
    </source>
</evidence>
<keyword evidence="12" id="KW-1185">Reference proteome</keyword>
<evidence type="ECO:0000256" key="1">
    <source>
        <dbReference type="ARBA" id="ARBA00001936"/>
    </source>
</evidence>
<dbReference type="AlphaFoldDB" id="A0A8T2TKP2"/>
<sequence>MAARLCAQVSLTLDAIGVPFVSFHAPATGTETLFSLRGSEETRKFRIRTSNLSVGNQSKSRWAFGARCTLVLDRRIGAAAVQGTGRPTMEDTYSIDVASKGSDPSFFGVFDGHGGIAVAEMLKKEFWSTYKKCLSGSADVVKSTIAAYLEFDKLTLAQPKGLFGSLRERGIGGSRCGSTAATVVLLSLPDGTQKLVAANVGDARVVLSRDSKALQLSFDHKPNVEDERKRIEAKNPTPRKPLVVNIDGTWRVGGLLALSRAFGDAYLKDWSDGKVDGARGGFGLTAEPSVMVETLSNDDELIVLGTDGIFEKISNQEVVDICLSSRGTSSPEAIAKSLIQLAQQRGVTDDISVIVVFLRQEATS</sequence>
<keyword evidence="6" id="KW-0460">Magnesium</keyword>
<comment type="similarity">
    <text evidence="9">Belongs to the PP2C family.</text>
</comment>
<evidence type="ECO:0000313" key="12">
    <source>
        <dbReference type="Proteomes" id="UP000825935"/>
    </source>
</evidence>
<comment type="caution">
    <text evidence="11">The sequence shown here is derived from an EMBL/GenBank/DDBJ whole genome shotgun (WGS) entry which is preliminary data.</text>
</comment>
<comment type="cofactor">
    <cofactor evidence="1">
        <name>Mn(2+)</name>
        <dbReference type="ChEBI" id="CHEBI:29035"/>
    </cofactor>
</comment>
<dbReference type="EMBL" id="CM035417">
    <property type="protein sequence ID" value="KAH7422990.1"/>
    <property type="molecule type" value="Genomic_DNA"/>
</dbReference>
<dbReference type="InterPro" id="IPR001932">
    <property type="entry name" value="PPM-type_phosphatase-like_dom"/>
</dbReference>
<protein>
    <recommendedName>
        <fullName evidence="3">protein-serine/threonine phosphatase</fullName>
        <ecNumber evidence="3">3.1.3.16</ecNumber>
    </recommendedName>
</protein>
<evidence type="ECO:0000256" key="7">
    <source>
        <dbReference type="ARBA" id="ARBA00022912"/>
    </source>
</evidence>
<evidence type="ECO:0000256" key="5">
    <source>
        <dbReference type="ARBA" id="ARBA00022801"/>
    </source>
</evidence>
<dbReference type="Proteomes" id="UP000825935">
    <property type="component" value="Chromosome 12"/>
</dbReference>
<dbReference type="OrthoDB" id="10264738at2759"/>
<evidence type="ECO:0000256" key="8">
    <source>
        <dbReference type="ARBA" id="ARBA00023211"/>
    </source>
</evidence>
<dbReference type="GO" id="GO:0004722">
    <property type="term" value="F:protein serine/threonine phosphatase activity"/>
    <property type="evidence" value="ECO:0007669"/>
    <property type="project" value="UniProtKB-EC"/>
</dbReference>
<dbReference type="PROSITE" id="PS51746">
    <property type="entry name" value="PPM_2"/>
    <property type="match status" value="1"/>
</dbReference>
<gene>
    <name evidence="11" type="ORF">KP509_12G034500</name>
</gene>
<evidence type="ECO:0000256" key="9">
    <source>
        <dbReference type="RuleBase" id="RU003465"/>
    </source>
</evidence>
<keyword evidence="4" id="KW-0479">Metal-binding</keyword>
<dbReference type="GO" id="GO:0046872">
    <property type="term" value="F:metal ion binding"/>
    <property type="evidence" value="ECO:0007669"/>
    <property type="project" value="UniProtKB-KW"/>
</dbReference>
<dbReference type="SUPFAM" id="SSF81606">
    <property type="entry name" value="PP2C-like"/>
    <property type="match status" value="1"/>
</dbReference>
<dbReference type="Pfam" id="PF00481">
    <property type="entry name" value="PP2C"/>
    <property type="match status" value="1"/>
</dbReference>
<evidence type="ECO:0000256" key="2">
    <source>
        <dbReference type="ARBA" id="ARBA00001946"/>
    </source>
</evidence>
<keyword evidence="8" id="KW-0464">Manganese</keyword>
<dbReference type="PROSITE" id="PS01032">
    <property type="entry name" value="PPM_1"/>
    <property type="match status" value="1"/>
</dbReference>
<dbReference type="InterPro" id="IPR036457">
    <property type="entry name" value="PPM-type-like_dom_sf"/>
</dbReference>
<name>A0A8T2TKP2_CERRI</name>
<keyword evidence="5 9" id="KW-0378">Hydrolase</keyword>
<dbReference type="CDD" id="cd00143">
    <property type="entry name" value="PP2Cc"/>
    <property type="match status" value="1"/>
</dbReference>
<evidence type="ECO:0000256" key="6">
    <source>
        <dbReference type="ARBA" id="ARBA00022842"/>
    </source>
</evidence>
<comment type="cofactor">
    <cofactor evidence="2">
        <name>Mg(2+)</name>
        <dbReference type="ChEBI" id="CHEBI:18420"/>
    </cofactor>
</comment>
<dbReference type="Gene3D" id="3.60.40.10">
    <property type="entry name" value="PPM-type phosphatase domain"/>
    <property type="match status" value="1"/>
</dbReference>
<evidence type="ECO:0000256" key="3">
    <source>
        <dbReference type="ARBA" id="ARBA00013081"/>
    </source>
</evidence>
<evidence type="ECO:0000256" key="4">
    <source>
        <dbReference type="ARBA" id="ARBA00022723"/>
    </source>
</evidence>
<keyword evidence="7 9" id="KW-0904">Protein phosphatase</keyword>
<dbReference type="InterPro" id="IPR015655">
    <property type="entry name" value="PP2C"/>
</dbReference>
<evidence type="ECO:0000259" key="10">
    <source>
        <dbReference type="PROSITE" id="PS51746"/>
    </source>
</evidence>
<dbReference type="PANTHER" id="PTHR47992">
    <property type="entry name" value="PROTEIN PHOSPHATASE"/>
    <property type="match status" value="1"/>
</dbReference>